<dbReference type="AlphaFoldDB" id="A0A840CV90"/>
<name>A0A840CV90_9BACE</name>
<dbReference type="Proteomes" id="UP000560658">
    <property type="component" value="Unassembled WGS sequence"/>
</dbReference>
<reference evidence="1" key="1">
    <citation type="submission" date="2020-08" db="EMBL/GenBank/DDBJ databases">
        <title>Genomic Encyclopedia of Type Strains, Phase IV (KMG-IV): sequencing the most valuable type-strain genomes for metagenomic binning, comparative biology and taxonomic classification.</title>
        <authorList>
            <person name="Goeker M."/>
        </authorList>
    </citation>
    <scope>NUCLEOTIDE SEQUENCE [LARGE SCALE GENOMIC DNA]</scope>
    <source>
        <strain evidence="1">DSM 105720</strain>
    </source>
</reference>
<keyword evidence="2" id="KW-1185">Reference proteome</keyword>
<dbReference type="InterPro" id="IPR046111">
    <property type="entry name" value="DUF6048"/>
</dbReference>
<dbReference type="Pfam" id="PF19515">
    <property type="entry name" value="DUF6048"/>
    <property type="match status" value="1"/>
</dbReference>
<organism evidence="1 2">
    <name type="scientific">Bacteroides reticulotermitis</name>
    <dbReference type="NCBI Taxonomy" id="1133319"/>
    <lineage>
        <taxon>Bacteria</taxon>
        <taxon>Pseudomonadati</taxon>
        <taxon>Bacteroidota</taxon>
        <taxon>Bacteroidia</taxon>
        <taxon>Bacteroidales</taxon>
        <taxon>Bacteroidaceae</taxon>
        <taxon>Bacteroides</taxon>
    </lineage>
</organism>
<evidence type="ECO:0008006" key="3">
    <source>
        <dbReference type="Google" id="ProtNLM"/>
    </source>
</evidence>
<dbReference type="EMBL" id="JACIER010000002">
    <property type="protein sequence ID" value="MBB4042791.1"/>
    <property type="molecule type" value="Genomic_DNA"/>
</dbReference>
<sequence>MKYRICKYSMYTATAHLLKISSLLLLLCFGLPLLAQQKRPAPTPKRDQKKKEAVVDTIPFYNGTYVGLDLYGMGSKLLGGDFMSTEVSVAVNLKNRFIPTIELGMGGTDEWNETGVHYKSKAAPYFRIGVDYNTMAKKVEKNSYLYVGLRYGLTSFKYDVSTMPAEDPLWGDGIGNPSLGDDVWGGSVPFNHQGMKGSMQWFELVFGVKVRIYKNFNMGWTLRMKYKTSASIGEYGDPWYVPGYGKYKSNNMGITYSLIYKLPL</sequence>
<comment type="caution">
    <text evidence="1">The sequence shown here is derived from an EMBL/GenBank/DDBJ whole genome shotgun (WGS) entry which is preliminary data.</text>
</comment>
<gene>
    <name evidence="1" type="ORF">GGR06_000556</name>
</gene>
<evidence type="ECO:0000313" key="1">
    <source>
        <dbReference type="EMBL" id="MBB4042791.1"/>
    </source>
</evidence>
<accession>A0A840CV90</accession>
<protein>
    <recommendedName>
        <fullName evidence="3">Outer membrane protein beta-barrel domain-containing protein</fullName>
    </recommendedName>
</protein>
<dbReference type="RefSeq" id="WP_044164226.1">
    <property type="nucleotide sequence ID" value="NZ_JACIER010000002.1"/>
</dbReference>
<evidence type="ECO:0000313" key="2">
    <source>
        <dbReference type="Proteomes" id="UP000560658"/>
    </source>
</evidence>
<proteinExistence type="predicted"/>